<reference evidence="2" key="1">
    <citation type="journal article" date="2021" name="Sci. Rep.">
        <title>Diploid genomic architecture of Nitzschia inconspicua, an elite biomass production diatom.</title>
        <authorList>
            <person name="Oliver A."/>
            <person name="Podell S."/>
            <person name="Pinowska A."/>
            <person name="Traller J.C."/>
            <person name="Smith S.R."/>
            <person name="McClure R."/>
            <person name="Beliaev A."/>
            <person name="Bohutskyi P."/>
            <person name="Hill E.A."/>
            <person name="Rabines A."/>
            <person name="Zheng H."/>
            <person name="Allen L.Z."/>
            <person name="Kuo A."/>
            <person name="Grigoriev I.V."/>
            <person name="Allen A.E."/>
            <person name="Hazlebeck D."/>
            <person name="Allen E.E."/>
        </authorList>
    </citation>
    <scope>NUCLEOTIDE SEQUENCE</scope>
    <source>
        <strain evidence="2">Hildebrandi</strain>
    </source>
</reference>
<evidence type="ECO:0000313" key="2">
    <source>
        <dbReference type="EMBL" id="KAG7339348.1"/>
    </source>
</evidence>
<dbReference type="Proteomes" id="UP000693970">
    <property type="component" value="Unassembled WGS sequence"/>
</dbReference>
<sequence>MDAHRKSKTLKTERRRCSWKRLPTCGTIPALHLSQKSEGGLAELHVDFIPSFAVPYEKVSSMSPATPQRVQKKITGMVTSLTRIISNWERSGQGDEGGLHENGAMESDHPLFGTFADREAAASEFANAPSARTTRPTLFYFWNILEKHPLLRTSLNAQCLLERQQRMEVNLFRVSSPRPTEPTEPPIPEAMLNPF</sequence>
<reference evidence="2" key="2">
    <citation type="submission" date="2021-04" db="EMBL/GenBank/DDBJ databases">
        <authorList>
            <person name="Podell S."/>
        </authorList>
    </citation>
    <scope>NUCLEOTIDE SEQUENCE</scope>
    <source>
        <strain evidence="2">Hildebrandi</strain>
    </source>
</reference>
<dbReference type="AlphaFoldDB" id="A0A9K3KAJ5"/>
<accession>A0A9K3KAJ5</accession>
<name>A0A9K3KAJ5_9STRA</name>
<gene>
    <name evidence="2" type="ORF">IV203_017645</name>
    <name evidence="3" type="ORF">IV203_024953</name>
    <name evidence="4" type="ORF">IV203_025577</name>
</gene>
<feature type="compositionally biased region" description="Pro residues" evidence="1">
    <location>
        <begin position="179"/>
        <end position="188"/>
    </location>
</feature>
<protein>
    <submittedName>
        <fullName evidence="2">Uncharacterized protein</fullName>
    </submittedName>
</protein>
<dbReference type="EMBL" id="JAGRRH010000012">
    <property type="protein sequence ID" value="KAG7361911.1"/>
    <property type="molecule type" value="Genomic_DNA"/>
</dbReference>
<evidence type="ECO:0000313" key="3">
    <source>
        <dbReference type="EMBL" id="KAG7339903.1"/>
    </source>
</evidence>
<proteinExistence type="predicted"/>
<dbReference type="EMBL" id="JAGRRH010000036">
    <property type="protein sequence ID" value="KAG7339348.1"/>
    <property type="molecule type" value="Genomic_DNA"/>
</dbReference>
<organism evidence="2 5">
    <name type="scientific">Nitzschia inconspicua</name>
    <dbReference type="NCBI Taxonomy" id="303405"/>
    <lineage>
        <taxon>Eukaryota</taxon>
        <taxon>Sar</taxon>
        <taxon>Stramenopiles</taxon>
        <taxon>Ochrophyta</taxon>
        <taxon>Bacillariophyta</taxon>
        <taxon>Bacillariophyceae</taxon>
        <taxon>Bacillariophycidae</taxon>
        <taxon>Bacillariales</taxon>
        <taxon>Bacillariaceae</taxon>
        <taxon>Nitzschia</taxon>
    </lineage>
</organism>
<feature type="region of interest" description="Disordered" evidence="1">
    <location>
        <begin position="175"/>
        <end position="195"/>
    </location>
</feature>
<evidence type="ECO:0000256" key="1">
    <source>
        <dbReference type="SAM" id="MobiDB-lite"/>
    </source>
</evidence>
<keyword evidence="5" id="KW-1185">Reference proteome</keyword>
<dbReference type="EMBL" id="JAGRRH010000029">
    <property type="protein sequence ID" value="KAG7339903.1"/>
    <property type="molecule type" value="Genomic_DNA"/>
</dbReference>
<evidence type="ECO:0000313" key="5">
    <source>
        <dbReference type="Proteomes" id="UP000693970"/>
    </source>
</evidence>
<comment type="caution">
    <text evidence="2">The sequence shown here is derived from an EMBL/GenBank/DDBJ whole genome shotgun (WGS) entry which is preliminary data.</text>
</comment>
<evidence type="ECO:0000313" key="4">
    <source>
        <dbReference type="EMBL" id="KAG7361911.1"/>
    </source>
</evidence>